<keyword evidence="3" id="KW-1015">Disulfide bond</keyword>
<proteinExistence type="predicted"/>
<dbReference type="PROSITE" id="PS00194">
    <property type="entry name" value="THIOREDOXIN_1"/>
    <property type="match status" value="1"/>
</dbReference>
<dbReference type="PRINTS" id="PR00421">
    <property type="entry name" value="THIOREDOXIN"/>
</dbReference>
<dbReference type="Pfam" id="PF00085">
    <property type="entry name" value="Thioredoxin"/>
    <property type="match status" value="1"/>
</dbReference>
<dbReference type="CDD" id="cd02947">
    <property type="entry name" value="TRX_family"/>
    <property type="match status" value="1"/>
</dbReference>
<keyword evidence="2" id="KW-0249">Electron transport</keyword>
<dbReference type="InterPro" id="IPR036249">
    <property type="entry name" value="Thioredoxin-like_sf"/>
</dbReference>
<dbReference type="InterPro" id="IPR013766">
    <property type="entry name" value="Thioredoxin_domain"/>
</dbReference>
<sequence length="284" mass="31555">MADTLFGAAPGAAPENAQIIDVQDFAREVIERSQQIPVLVDFWADWCGPCKQLTPLIEAAVRRFAGRVVLAKVNTEQHPQWAQRAGVRSIPNVKLIIGGRVVDEFTGVQPQAAIEQWLEQLLPPPPVDVVAEADALLAEGHVDDARLLLMQAAQDPQSPPGVPLRLARLLLLEDPQSALQLLARIPANAREYDAAEAMQRVLAFMQLAPDELEESPAKAFYVDAARQLAQGHVEAAMDKLLEAVRADRKFHQDAARKRLIDLFDWLGSADERTREYRLRLYDVL</sequence>
<evidence type="ECO:0000256" key="2">
    <source>
        <dbReference type="ARBA" id="ARBA00022982"/>
    </source>
</evidence>
<dbReference type="PROSITE" id="PS51352">
    <property type="entry name" value="THIOREDOXIN_2"/>
    <property type="match status" value="1"/>
</dbReference>
<dbReference type="PANTHER" id="PTHR45663">
    <property type="entry name" value="GEO12009P1"/>
    <property type="match status" value="1"/>
</dbReference>
<keyword evidence="1" id="KW-0813">Transport</keyword>
<dbReference type="RefSeq" id="WP_352890064.1">
    <property type="nucleotide sequence ID" value="NZ_JBEPIJ010000014.1"/>
</dbReference>
<keyword evidence="7" id="KW-1185">Reference proteome</keyword>
<dbReference type="SUPFAM" id="SSF52833">
    <property type="entry name" value="Thioredoxin-like"/>
    <property type="match status" value="1"/>
</dbReference>
<dbReference type="Proteomes" id="UP001465331">
    <property type="component" value="Unassembled WGS sequence"/>
</dbReference>
<dbReference type="PANTHER" id="PTHR45663:SF11">
    <property type="entry name" value="GEO12009P1"/>
    <property type="match status" value="1"/>
</dbReference>
<dbReference type="Pfam" id="PF14561">
    <property type="entry name" value="TPR_20"/>
    <property type="match status" value="1"/>
</dbReference>
<dbReference type="Gene3D" id="1.25.40.10">
    <property type="entry name" value="Tetratricopeptide repeat domain"/>
    <property type="match status" value="1"/>
</dbReference>
<evidence type="ECO:0000256" key="1">
    <source>
        <dbReference type="ARBA" id="ARBA00022448"/>
    </source>
</evidence>
<dbReference type="EMBL" id="JBEPIJ010000014">
    <property type="protein sequence ID" value="MES0874722.1"/>
    <property type="molecule type" value="Genomic_DNA"/>
</dbReference>
<evidence type="ECO:0000256" key="4">
    <source>
        <dbReference type="ARBA" id="ARBA00023284"/>
    </source>
</evidence>
<comment type="caution">
    <text evidence="6">The sequence shown here is derived from an EMBL/GenBank/DDBJ whole genome shotgun (WGS) entry which is preliminary data.</text>
</comment>
<feature type="domain" description="Thioredoxin" evidence="5">
    <location>
        <begin position="8"/>
        <end position="123"/>
    </location>
</feature>
<evidence type="ECO:0000259" key="5">
    <source>
        <dbReference type="PROSITE" id="PS51352"/>
    </source>
</evidence>
<dbReference type="InterPro" id="IPR017937">
    <property type="entry name" value="Thioredoxin_CS"/>
</dbReference>
<evidence type="ECO:0000313" key="6">
    <source>
        <dbReference type="EMBL" id="MES0874722.1"/>
    </source>
</evidence>
<gene>
    <name evidence="6" type="ORF">ABSH63_11980</name>
</gene>
<organism evidence="6 7">
    <name type="scientific">Sinimarinibacterium thermocellulolyticum</name>
    <dbReference type="NCBI Taxonomy" id="3170016"/>
    <lineage>
        <taxon>Bacteria</taxon>
        <taxon>Pseudomonadati</taxon>
        <taxon>Pseudomonadota</taxon>
        <taxon>Gammaproteobacteria</taxon>
        <taxon>Nevskiales</taxon>
        <taxon>Nevskiaceae</taxon>
        <taxon>Sinimarinibacterium</taxon>
    </lineage>
</organism>
<protein>
    <submittedName>
        <fullName evidence="6">Tetratricopeptide repeat protein</fullName>
    </submittedName>
</protein>
<dbReference type="InterPro" id="IPR011990">
    <property type="entry name" value="TPR-like_helical_dom_sf"/>
</dbReference>
<name>A0ABV2ABV6_9GAMM</name>
<dbReference type="Gene3D" id="3.40.30.10">
    <property type="entry name" value="Glutaredoxin"/>
    <property type="match status" value="1"/>
</dbReference>
<reference evidence="6 7" key="1">
    <citation type="submission" date="2024-06" db="EMBL/GenBank/DDBJ databases">
        <authorList>
            <person name="Li Z."/>
            <person name="Jiang Y."/>
        </authorList>
    </citation>
    <scope>NUCLEOTIDE SEQUENCE [LARGE SCALE GENOMIC DNA]</scope>
    <source>
        <strain evidence="6 7">HSW-8</strain>
    </source>
</reference>
<evidence type="ECO:0000313" key="7">
    <source>
        <dbReference type="Proteomes" id="UP001465331"/>
    </source>
</evidence>
<evidence type="ECO:0000256" key="3">
    <source>
        <dbReference type="ARBA" id="ARBA00023157"/>
    </source>
</evidence>
<keyword evidence="4" id="KW-0676">Redox-active center</keyword>
<accession>A0ABV2ABV6</accession>